<reference evidence="1" key="1">
    <citation type="journal article" date="2016" name="Appl. Environ. Microbiol.">
        <title>Diversity of the Tetracycline Mobilome within a Chinese Pig Manure Sample.</title>
        <authorList>
            <person name="Leclercq S.O."/>
            <person name="Wang C."/>
            <person name="Zhu Y."/>
            <person name="Wu H."/>
            <person name="Du X."/>
            <person name="Liu Z."/>
            <person name="Feng J."/>
        </authorList>
    </citation>
    <scope>NUCLEOTIDE SEQUENCE</scope>
</reference>
<evidence type="ECO:0008006" key="2">
    <source>
        <dbReference type="Google" id="ProtNLM"/>
    </source>
</evidence>
<evidence type="ECO:0000313" key="1">
    <source>
        <dbReference type="EMBL" id="AMP42193.1"/>
    </source>
</evidence>
<sequence>MNENKKCRSAKKLLLSVLAIVLVIAVSVSITLAVLSELSGGVNNRFSPATVDIETEEDFHNGSTVKSNVYINNKSTTGVYIRAAIAVTWQNNDGDTYRQSPVPGKDYALTQTDDGWTLADDGYYYWDSPVAAGSKTGMLIDKCEVIAEAPADGYTLHVEIVAQAIQASPADAVSGSWGVTVDSNDKISK</sequence>
<protein>
    <recommendedName>
        <fullName evidence="2">Alternate signal-mediated exported protein</fullName>
    </recommendedName>
</protein>
<dbReference type="AlphaFoldDB" id="A0A142BVQ5"/>
<proteinExistence type="predicted"/>
<name>A0A142BVQ5_9BACT</name>
<accession>A0A142BVQ5</accession>
<dbReference type="EMBL" id="KU736869">
    <property type="protein sequence ID" value="AMP42193.1"/>
    <property type="molecule type" value="Genomic_DNA"/>
</dbReference>
<organism evidence="1">
    <name type="scientific">uncultured bacterium IN-04</name>
    <dbReference type="NCBI Taxonomy" id="1805582"/>
    <lineage>
        <taxon>Bacteria</taxon>
        <taxon>environmental samples</taxon>
    </lineage>
</organism>
<reference evidence="1" key="2">
    <citation type="submission" date="2016-02" db="EMBL/GenBank/DDBJ databases">
        <authorList>
            <person name="Wen L."/>
            <person name="He K."/>
            <person name="Yang H."/>
        </authorList>
    </citation>
    <scope>NUCLEOTIDE SEQUENCE</scope>
</reference>